<dbReference type="SUPFAM" id="SSF53335">
    <property type="entry name" value="S-adenosyl-L-methionine-dependent methyltransferases"/>
    <property type="match status" value="1"/>
</dbReference>
<dbReference type="Gene3D" id="3.40.50.150">
    <property type="entry name" value="Vaccinia Virus protein VP39"/>
    <property type="match status" value="1"/>
</dbReference>
<evidence type="ECO:0000256" key="12">
    <source>
        <dbReference type="ARBA" id="ARBA00048418"/>
    </source>
</evidence>
<comment type="catalytic activity">
    <reaction evidence="12">
        <text>small RNA 3'-end nucleotide + S-adenosyl-L-methionine = small RNA 3'-end 2'-O-methylnucleotide + S-adenosyl-L-homocysteine + H(+)</text>
        <dbReference type="Rhea" id="RHEA:37887"/>
        <dbReference type="Rhea" id="RHEA-COMP:10415"/>
        <dbReference type="Rhea" id="RHEA-COMP:10416"/>
        <dbReference type="ChEBI" id="CHEBI:15378"/>
        <dbReference type="ChEBI" id="CHEBI:57856"/>
        <dbReference type="ChEBI" id="CHEBI:59789"/>
        <dbReference type="ChEBI" id="CHEBI:74896"/>
        <dbReference type="ChEBI" id="CHEBI:74898"/>
        <dbReference type="EC" id="2.1.1.386"/>
    </reaction>
</comment>
<sequence>MDPSSKKNIIHGTSVSENGETTLCENRMLRQKIEDGSNGTLCIYDDSIIFSPPLYCQRYVKVMEMIISVSKGVFTKVVDIGCAGLKFFRYLKNVPGIQEILLLDKDFHILKDNEYRIKPLPADFLILRKLPLNVKAVCGDGRKYDPLLSETQVVTMIELIEHMPLSELPDLIKCVFKDIRPKLVIITTPNADFNKFIPGYIPGSFRHFDHKFEWTAAQFYQWCQGILQDNSDYSLETFGCGLGPENTYCTQMAVFLRSTSRQEDLFSCILKDDMTSDTFCHRFVSTESAVTSDIPNNGFCIVSEFDYPFDVRTQDEHDRDHTLARFYDLKAYICNSEQSSESYPVWEETPEVDLREETEDKTGQWKGEKNLEKSMIERKPEDIVERKVENGSDATCLNNLTLATLSLKNQLQEMSPHSYDNDDKDDNQKFFFKEYVKNEDAINHRAVAEQEYFFYIVDHKYAIIPMRSLSAWVNYSYEQEIQNSLIRLVVGDKCFETSGDGDEWQGKLQLWEESFSSDEYEDTEAKDQERWFTDAQSSSLDKTDYDDSDNIKTTVHLNEDWG</sequence>
<dbReference type="GO" id="GO:0090486">
    <property type="term" value="F:small RNA 2'-O-methyltransferase activity"/>
    <property type="evidence" value="ECO:0007669"/>
    <property type="project" value="UniProtKB-EC"/>
</dbReference>
<dbReference type="InterPro" id="IPR026610">
    <property type="entry name" value="Hen1"/>
</dbReference>
<reference evidence="14 15" key="1">
    <citation type="journal article" date="2024" name="BMC Genomics">
        <title>Genome assembly of redclaw crayfish (Cherax quadricarinatus) provides insights into its immune adaptation and hypoxia tolerance.</title>
        <authorList>
            <person name="Liu Z."/>
            <person name="Zheng J."/>
            <person name="Li H."/>
            <person name="Fang K."/>
            <person name="Wang S."/>
            <person name="He J."/>
            <person name="Zhou D."/>
            <person name="Weng S."/>
            <person name="Chi M."/>
            <person name="Gu Z."/>
            <person name="He J."/>
            <person name="Li F."/>
            <person name="Wang M."/>
        </authorList>
    </citation>
    <scope>NUCLEOTIDE SEQUENCE [LARGE SCALE GENOMIC DNA]</scope>
    <source>
        <strain evidence="14">ZL_2023a</strain>
    </source>
</reference>
<evidence type="ECO:0000256" key="3">
    <source>
        <dbReference type="ARBA" id="ARBA00021330"/>
    </source>
</evidence>
<organism evidence="14 15">
    <name type="scientific">Cherax quadricarinatus</name>
    <name type="common">Australian red claw crayfish</name>
    <dbReference type="NCBI Taxonomy" id="27406"/>
    <lineage>
        <taxon>Eukaryota</taxon>
        <taxon>Metazoa</taxon>
        <taxon>Ecdysozoa</taxon>
        <taxon>Arthropoda</taxon>
        <taxon>Crustacea</taxon>
        <taxon>Multicrustacea</taxon>
        <taxon>Malacostraca</taxon>
        <taxon>Eumalacostraca</taxon>
        <taxon>Eucarida</taxon>
        <taxon>Decapoda</taxon>
        <taxon>Pleocyemata</taxon>
        <taxon>Astacidea</taxon>
        <taxon>Parastacoidea</taxon>
        <taxon>Parastacidae</taxon>
        <taxon>Cherax</taxon>
    </lineage>
</organism>
<dbReference type="EC" id="2.1.1.386" evidence="11"/>
<feature type="compositionally biased region" description="Basic and acidic residues" evidence="13">
    <location>
        <begin position="523"/>
        <end position="532"/>
    </location>
</feature>
<evidence type="ECO:0000256" key="9">
    <source>
        <dbReference type="ARBA" id="ARBA00022884"/>
    </source>
</evidence>
<evidence type="ECO:0000256" key="1">
    <source>
        <dbReference type="ARBA" id="ARBA00001946"/>
    </source>
</evidence>
<comment type="caution">
    <text evidence="14">The sequence shown here is derived from an EMBL/GenBank/DDBJ whole genome shotgun (WGS) entry which is preliminary data.</text>
</comment>
<feature type="region of interest" description="Disordered" evidence="13">
    <location>
        <begin position="345"/>
        <end position="365"/>
    </location>
</feature>
<proteinExistence type="inferred from homology"/>
<dbReference type="PANTHER" id="PTHR21404">
    <property type="entry name" value="HEN1"/>
    <property type="match status" value="1"/>
</dbReference>
<evidence type="ECO:0000256" key="10">
    <source>
        <dbReference type="ARBA" id="ARBA00023158"/>
    </source>
</evidence>
<accession>A0AAW0WJC8</accession>
<evidence type="ECO:0000256" key="6">
    <source>
        <dbReference type="ARBA" id="ARBA00022691"/>
    </source>
</evidence>
<dbReference type="GO" id="GO:0001510">
    <property type="term" value="P:RNA methylation"/>
    <property type="evidence" value="ECO:0007669"/>
    <property type="project" value="InterPro"/>
</dbReference>
<evidence type="ECO:0000256" key="13">
    <source>
        <dbReference type="SAM" id="MobiDB-lite"/>
    </source>
</evidence>
<comment type="cofactor">
    <cofactor evidence="1">
        <name>Mg(2+)</name>
        <dbReference type="ChEBI" id="CHEBI:18420"/>
    </cofactor>
</comment>
<keyword evidence="9" id="KW-0694">RNA-binding</keyword>
<dbReference type="GO" id="GO:0030422">
    <property type="term" value="P:siRNA processing"/>
    <property type="evidence" value="ECO:0007669"/>
    <property type="project" value="TreeGrafter"/>
</dbReference>
<gene>
    <name evidence="14" type="ORF">OTU49_007243</name>
</gene>
<dbReference type="GO" id="GO:0003723">
    <property type="term" value="F:RNA binding"/>
    <property type="evidence" value="ECO:0007669"/>
    <property type="project" value="UniProtKB-KW"/>
</dbReference>
<keyword evidence="7" id="KW-0479">Metal-binding</keyword>
<evidence type="ECO:0000256" key="5">
    <source>
        <dbReference type="ARBA" id="ARBA00022679"/>
    </source>
</evidence>
<keyword evidence="6" id="KW-0949">S-adenosyl-L-methionine</keyword>
<dbReference type="GO" id="GO:0034587">
    <property type="term" value="P:piRNA processing"/>
    <property type="evidence" value="ECO:0007669"/>
    <property type="project" value="TreeGrafter"/>
</dbReference>
<dbReference type="EMBL" id="JARKIK010000058">
    <property type="protein sequence ID" value="KAK8732208.1"/>
    <property type="molecule type" value="Genomic_DNA"/>
</dbReference>
<keyword evidence="10" id="KW-0943">RNA-mediated gene silencing</keyword>
<feature type="region of interest" description="Disordered" evidence="13">
    <location>
        <begin position="516"/>
        <end position="550"/>
    </location>
</feature>
<name>A0AAW0WJC8_CHEQU</name>
<evidence type="ECO:0000313" key="15">
    <source>
        <dbReference type="Proteomes" id="UP001445076"/>
    </source>
</evidence>
<dbReference type="GO" id="GO:0005634">
    <property type="term" value="C:nucleus"/>
    <property type="evidence" value="ECO:0007669"/>
    <property type="project" value="TreeGrafter"/>
</dbReference>
<evidence type="ECO:0000256" key="2">
    <source>
        <dbReference type="ARBA" id="ARBA00009026"/>
    </source>
</evidence>
<evidence type="ECO:0000256" key="11">
    <source>
        <dbReference type="ARBA" id="ARBA00035025"/>
    </source>
</evidence>
<protein>
    <recommendedName>
        <fullName evidence="3">Small RNA 2'-O-methyltransferase</fullName>
        <ecNumber evidence="11">2.1.1.386</ecNumber>
    </recommendedName>
</protein>
<dbReference type="GO" id="GO:0046872">
    <property type="term" value="F:metal ion binding"/>
    <property type="evidence" value="ECO:0007669"/>
    <property type="project" value="UniProtKB-KW"/>
</dbReference>
<dbReference type="GO" id="GO:0005737">
    <property type="term" value="C:cytoplasm"/>
    <property type="evidence" value="ECO:0007669"/>
    <property type="project" value="TreeGrafter"/>
</dbReference>
<dbReference type="PANTHER" id="PTHR21404:SF3">
    <property type="entry name" value="SMALL RNA 2'-O-METHYLTRANSFERASE"/>
    <property type="match status" value="1"/>
</dbReference>
<keyword evidence="5" id="KW-0808">Transferase</keyword>
<evidence type="ECO:0000256" key="8">
    <source>
        <dbReference type="ARBA" id="ARBA00022842"/>
    </source>
</evidence>
<feature type="compositionally biased region" description="Basic and acidic residues" evidence="13">
    <location>
        <begin position="352"/>
        <end position="365"/>
    </location>
</feature>
<dbReference type="AlphaFoldDB" id="A0AAW0WJC8"/>
<keyword evidence="4" id="KW-0489">Methyltransferase</keyword>
<evidence type="ECO:0000256" key="7">
    <source>
        <dbReference type="ARBA" id="ARBA00022723"/>
    </source>
</evidence>
<dbReference type="InterPro" id="IPR029063">
    <property type="entry name" value="SAM-dependent_MTases_sf"/>
</dbReference>
<evidence type="ECO:0000313" key="14">
    <source>
        <dbReference type="EMBL" id="KAK8732208.1"/>
    </source>
</evidence>
<evidence type="ECO:0000256" key="4">
    <source>
        <dbReference type="ARBA" id="ARBA00022603"/>
    </source>
</evidence>
<keyword evidence="15" id="KW-1185">Reference proteome</keyword>
<keyword evidence="8" id="KW-0460">Magnesium</keyword>
<dbReference type="Proteomes" id="UP001445076">
    <property type="component" value="Unassembled WGS sequence"/>
</dbReference>
<comment type="similarity">
    <text evidence="2">Belongs to the methyltransferase superfamily. HEN1 family.</text>
</comment>